<proteinExistence type="predicted"/>
<evidence type="ECO:0000313" key="4">
    <source>
        <dbReference type="Proteomes" id="UP000269157"/>
    </source>
</evidence>
<feature type="domain" description="RecF/RecN/SMC N-terminal" evidence="2">
    <location>
        <begin position="6"/>
        <end position="763"/>
    </location>
</feature>
<dbReference type="EMBL" id="RCCE01000005">
    <property type="protein sequence ID" value="RLJ41454.1"/>
    <property type="molecule type" value="Genomic_DNA"/>
</dbReference>
<keyword evidence="3" id="KW-0378">Hydrolase</keyword>
<feature type="coiled-coil region" evidence="1">
    <location>
        <begin position="558"/>
        <end position="613"/>
    </location>
</feature>
<dbReference type="GO" id="GO:0004527">
    <property type="term" value="F:exonuclease activity"/>
    <property type="evidence" value="ECO:0007669"/>
    <property type="project" value="UniProtKB-KW"/>
</dbReference>
<gene>
    <name evidence="3" type="ORF">BCF46_3249</name>
</gene>
<keyword evidence="3" id="KW-0540">Nuclease</keyword>
<dbReference type="AlphaFoldDB" id="A0A497VR74"/>
<sequence>MSDFLLKSLSVKNFRSIKGTINVPLDANVVLVHGENGAGKTSLLSAIELALTGKVQSLLRADRTYSTQLLFRGATDGRVSVAVDEQGESREFGSSINENGINTLSNFEDDLADFFSERAFLPQALLSQLLQIYQESSSSMDSPLARFVGDLLGLDRLDALEGGLQMLKDVRNIRKSSETWVEVESEVDRLNVSSKSKSIFRAESQGKIDALLLELQERLLVFELDKEASENNFQELIELALIPAHEQELRSTIRRQRELSAIRQQIEAASTFSQADYASMSSEAVEVSSAYELWKSNHLNTIEGLEKRFLYLLPRSSLSGDFLEFWEESLKHLTTEKERIEKRLSAARADRTDSSVDREAVSVSEKQLKIIDEELSTIPSKSENLASLLAELSGYINDEICPVCDRDFSELEADNLTEHVHSKVRHLSASAERLLALGRARNDEETRLRSASKRIDERQARLLPDEEVNSLERRHSDVQAVVLATKDCSDILERGRSLRAMEVGTRRRLSDFQSMNSTLTAARETLQAFASDIGVDLSLLKDSLSNLDAHIGEVLSAREKAHQRCASAQTRIRELKSDLLRLVDERSAQDAEIAELEGELKRTTNAFERGQDLRKQAADLRTIVDSVRSGIIRSEFNDRLNHLWRDLFVRLAPDEPFVPAFSVPKSRTERLQPKLITNFRNGGDAGGTPGAMLSAGNLNTAALTLFLALHLSVPQKLPWLILDDPVQSMDDVHISNFAALLRTLSKEHNRQVMIAVHDRQLFEYLRLELSPAFPEDTLLTLEMARSEDQDTRCLAQRISFKADSTFGQVA</sequence>
<keyword evidence="1" id="KW-0175">Coiled coil</keyword>
<keyword evidence="3" id="KW-0269">Exonuclease</keyword>
<evidence type="ECO:0000256" key="1">
    <source>
        <dbReference type="SAM" id="Coils"/>
    </source>
</evidence>
<dbReference type="RefSeq" id="WP_121026538.1">
    <property type="nucleotide sequence ID" value="NZ_RCCE01000005.1"/>
</dbReference>
<feature type="coiled-coil region" evidence="1">
    <location>
        <begin position="323"/>
        <end position="350"/>
    </location>
</feature>
<organism evidence="3 4">
    <name type="scientific">Litoreibacter meonggei</name>
    <dbReference type="NCBI Taxonomy" id="1049199"/>
    <lineage>
        <taxon>Bacteria</taxon>
        <taxon>Pseudomonadati</taxon>
        <taxon>Pseudomonadota</taxon>
        <taxon>Alphaproteobacteria</taxon>
        <taxon>Rhodobacterales</taxon>
        <taxon>Roseobacteraceae</taxon>
        <taxon>Litoreibacter</taxon>
    </lineage>
</organism>
<dbReference type="PANTHER" id="PTHR32114:SF2">
    <property type="entry name" value="ABC TRANSPORTER ABCH.3"/>
    <property type="match status" value="1"/>
</dbReference>
<name>A0A497VR74_9RHOB</name>
<dbReference type="PANTHER" id="PTHR32114">
    <property type="entry name" value="ABC TRANSPORTER ABCH.3"/>
    <property type="match status" value="1"/>
</dbReference>
<dbReference type="Proteomes" id="UP000269157">
    <property type="component" value="Unassembled WGS sequence"/>
</dbReference>
<dbReference type="SUPFAM" id="SSF52540">
    <property type="entry name" value="P-loop containing nucleoside triphosphate hydrolases"/>
    <property type="match status" value="1"/>
</dbReference>
<keyword evidence="4" id="KW-1185">Reference proteome</keyword>
<evidence type="ECO:0000313" key="3">
    <source>
        <dbReference type="EMBL" id="RLJ41454.1"/>
    </source>
</evidence>
<protein>
    <submittedName>
        <fullName evidence="3">Exonuclease SbcC</fullName>
    </submittedName>
</protein>
<dbReference type="Gene3D" id="3.40.50.300">
    <property type="entry name" value="P-loop containing nucleotide triphosphate hydrolases"/>
    <property type="match status" value="2"/>
</dbReference>
<dbReference type="InterPro" id="IPR003395">
    <property type="entry name" value="RecF/RecN/SMC_N"/>
</dbReference>
<evidence type="ECO:0000259" key="2">
    <source>
        <dbReference type="Pfam" id="PF02463"/>
    </source>
</evidence>
<dbReference type="SUPFAM" id="SSF75712">
    <property type="entry name" value="Rad50 coiled-coil Zn hook"/>
    <property type="match status" value="1"/>
</dbReference>
<reference evidence="3 4" key="1">
    <citation type="submission" date="2018-10" db="EMBL/GenBank/DDBJ databases">
        <title>Genomic Encyclopedia of Archaeal and Bacterial Type Strains, Phase II (KMG-II): from individual species to whole genera.</title>
        <authorList>
            <person name="Goeker M."/>
        </authorList>
    </citation>
    <scope>NUCLEOTIDE SEQUENCE [LARGE SCALE GENOMIC DNA]</scope>
    <source>
        <strain evidence="3 4">DSM 29466</strain>
    </source>
</reference>
<dbReference type="InterPro" id="IPR027417">
    <property type="entry name" value="P-loop_NTPase"/>
</dbReference>
<accession>A0A497VR74</accession>
<dbReference type="OrthoDB" id="9795626at2"/>
<dbReference type="Pfam" id="PF02463">
    <property type="entry name" value="SMC_N"/>
    <property type="match status" value="1"/>
</dbReference>
<comment type="caution">
    <text evidence="3">The sequence shown here is derived from an EMBL/GenBank/DDBJ whole genome shotgun (WGS) entry which is preliminary data.</text>
</comment>